<sequence length="348" mass="36076">MDFRLTDDQIALQTGLRELLEGRFGPERLRAAVAGAGSGADDDGLPLWSELSDAGLFSLRKPERSGQREGGLGLGLAEAVLAFEEVGRALVPGPLVATELATVHASLPPHRAAGLCRRQPAGRGPLLVERLPALAVLLLPDTLTGEVRSLSPSALRARGRRGVDPLTPLWEVQGPVPDGEPLPGVDAGRLWAEGTLLTAALQVGLAGRAVATAVGYAKQREQFGQPIGAFQAVQHLCADMLARTEPARAAVRAAAVGADAGVPTAELSVEIAGAKLLADQAAVRGARDCLQVHGGMGFTWEADVHLLLKRAWVYEGSFARTPESAEVLAEGLSVAGLGHGAGHGVGHL</sequence>
<dbReference type="Gene3D" id="1.10.540.10">
    <property type="entry name" value="Acyl-CoA dehydrogenase/oxidase, N-terminal domain"/>
    <property type="match status" value="1"/>
</dbReference>
<evidence type="ECO:0000313" key="8">
    <source>
        <dbReference type="EMBL" id="MFC1405946.1"/>
    </source>
</evidence>
<dbReference type="InterPro" id="IPR037069">
    <property type="entry name" value="AcylCoA_DH/ox_N_sf"/>
</dbReference>
<evidence type="ECO:0000256" key="5">
    <source>
        <dbReference type="ARBA" id="ARBA00023002"/>
    </source>
</evidence>
<dbReference type="EMBL" id="JBHEZZ010000025">
    <property type="protein sequence ID" value="MFC1405946.1"/>
    <property type="molecule type" value="Genomic_DNA"/>
</dbReference>
<dbReference type="InterPro" id="IPR009100">
    <property type="entry name" value="AcylCoA_DH/oxidase_NM_dom_sf"/>
</dbReference>
<dbReference type="SUPFAM" id="SSF56645">
    <property type="entry name" value="Acyl-CoA dehydrogenase NM domain-like"/>
    <property type="match status" value="1"/>
</dbReference>
<accession>A0ABV6UWU3</accession>
<evidence type="ECO:0000256" key="1">
    <source>
        <dbReference type="ARBA" id="ARBA00001974"/>
    </source>
</evidence>
<feature type="domain" description="Acyl-CoA dehydrogenase/oxidase N-terminal" evidence="7">
    <location>
        <begin position="6"/>
        <end position="93"/>
    </location>
</feature>
<evidence type="ECO:0000256" key="4">
    <source>
        <dbReference type="ARBA" id="ARBA00022827"/>
    </source>
</evidence>
<dbReference type="Pfam" id="PF00441">
    <property type="entry name" value="Acyl-CoA_dh_1"/>
    <property type="match status" value="1"/>
</dbReference>
<name>A0ABV6UWU3_9ACTN</name>
<dbReference type="RefSeq" id="WP_030249512.1">
    <property type="nucleotide sequence ID" value="NZ_JBHEZZ010000025.1"/>
</dbReference>
<dbReference type="InterPro" id="IPR013786">
    <property type="entry name" value="AcylCoA_DH/ox_N"/>
</dbReference>
<dbReference type="PANTHER" id="PTHR43884">
    <property type="entry name" value="ACYL-COA DEHYDROGENASE"/>
    <property type="match status" value="1"/>
</dbReference>
<dbReference type="PANTHER" id="PTHR43884:SF20">
    <property type="entry name" value="ACYL-COA DEHYDROGENASE FADE28"/>
    <property type="match status" value="1"/>
</dbReference>
<keyword evidence="5" id="KW-0560">Oxidoreductase</keyword>
<evidence type="ECO:0000259" key="6">
    <source>
        <dbReference type="Pfam" id="PF00441"/>
    </source>
</evidence>
<reference evidence="8 9" key="1">
    <citation type="submission" date="2024-09" db="EMBL/GenBank/DDBJ databases">
        <authorList>
            <person name="Lee S.D."/>
        </authorList>
    </citation>
    <scope>NUCLEOTIDE SEQUENCE [LARGE SCALE GENOMIC DNA]</scope>
    <source>
        <strain evidence="8 9">N1-5</strain>
    </source>
</reference>
<dbReference type="SUPFAM" id="SSF47203">
    <property type="entry name" value="Acyl-CoA dehydrogenase C-terminal domain-like"/>
    <property type="match status" value="1"/>
</dbReference>
<evidence type="ECO:0000259" key="7">
    <source>
        <dbReference type="Pfam" id="PF02771"/>
    </source>
</evidence>
<keyword evidence="9" id="KW-1185">Reference proteome</keyword>
<dbReference type="InterPro" id="IPR036250">
    <property type="entry name" value="AcylCo_DH-like_C"/>
</dbReference>
<dbReference type="Gene3D" id="1.20.140.10">
    <property type="entry name" value="Butyryl-CoA Dehydrogenase, subunit A, domain 3"/>
    <property type="match status" value="1"/>
</dbReference>
<dbReference type="Proteomes" id="UP001592528">
    <property type="component" value="Unassembled WGS sequence"/>
</dbReference>
<keyword evidence="3" id="KW-0285">Flavoprotein</keyword>
<comment type="cofactor">
    <cofactor evidence="1">
        <name>FAD</name>
        <dbReference type="ChEBI" id="CHEBI:57692"/>
    </cofactor>
</comment>
<proteinExistence type="inferred from homology"/>
<protein>
    <submittedName>
        <fullName evidence="8">Acyl-CoA dehydrogenase family protein</fullName>
    </submittedName>
</protein>
<evidence type="ECO:0000313" key="9">
    <source>
        <dbReference type="Proteomes" id="UP001592528"/>
    </source>
</evidence>
<gene>
    <name evidence="8" type="ORF">ACEZDJ_32105</name>
</gene>
<comment type="caution">
    <text evidence="8">The sequence shown here is derived from an EMBL/GenBank/DDBJ whole genome shotgun (WGS) entry which is preliminary data.</text>
</comment>
<keyword evidence="4" id="KW-0274">FAD</keyword>
<evidence type="ECO:0000256" key="2">
    <source>
        <dbReference type="ARBA" id="ARBA00009347"/>
    </source>
</evidence>
<dbReference type="InterPro" id="IPR009075">
    <property type="entry name" value="AcylCo_DH/oxidase_C"/>
</dbReference>
<organism evidence="8 9">
    <name type="scientific">Streptacidiphilus cavernicola</name>
    <dbReference type="NCBI Taxonomy" id="3342716"/>
    <lineage>
        <taxon>Bacteria</taxon>
        <taxon>Bacillati</taxon>
        <taxon>Actinomycetota</taxon>
        <taxon>Actinomycetes</taxon>
        <taxon>Kitasatosporales</taxon>
        <taxon>Streptomycetaceae</taxon>
        <taxon>Streptacidiphilus</taxon>
    </lineage>
</organism>
<evidence type="ECO:0000256" key="3">
    <source>
        <dbReference type="ARBA" id="ARBA00022630"/>
    </source>
</evidence>
<dbReference type="Pfam" id="PF02771">
    <property type="entry name" value="Acyl-CoA_dh_N"/>
    <property type="match status" value="1"/>
</dbReference>
<feature type="domain" description="Acyl-CoA dehydrogenase/oxidase C-terminal" evidence="6">
    <location>
        <begin position="196"/>
        <end position="314"/>
    </location>
</feature>
<comment type="similarity">
    <text evidence="2">Belongs to the acyl-CoA dehydrogenase family.</text>
</comment>